<dbReference type="EMBL" id="JANRMS010000125">
    <property type="protein sequence ID" value="KAJ3546099.1"/>
    <property type="molecule type" value="Genomic_DNA"/>
</dbReference>
<accession>A0ACC1STJ4</accession>
<organism evidence="1 2">
    <name type="scientific">Fusarium decemcellulare</name>
    <dbReference type="NCBI Taxonomy" id="57161"/>
    <lineage>
        <taxon>Eukaryota</taxon>
        <taxon>Fungi</taxon>
        <taxon>Dikarya</taxon>
        <taxon>Ascomycota</taxon>
        <taxon>Pezizomycotina</taxon>
        <taxon>Sordariomycetes</taxon>
        <taxon>Hypocreomycetidae</taxon>
        <taxon>Hypocreales</taxon>
        <taxon>Nectriaceae</taxon>
        <taxon>Fusarium</taxon>
        <taxon>Fusarium decemcellulare species complex</taxon>
    </lineage>
</organism>
<dbReference type="Proteomes" id="UP001148629">
    <property type="component" value="Unassembled WGS sequence"/>
</dbReference>
<sequence length="672" mass="75028">MARPHPLHAISADEISRASDILKAILKEKNGDGFQFRFKNISIHEPPKALLLPYLDLEASGKPASERPYVPRCVDIVWTARNERDLHQTTVNLDTKSEASHITAKAGQHSSLDRDEMRNSARRILNDPLVLQAIKKLNLPESCTVQCDCWPAGADKHSTEHTHKYIQGLLYARAPNNHLESNQYAFPLPFSPLLDIFTDTIIKLEDLATGGDADGLKYNTANANPMAHCVENEYHPDLLGPPRKGLKPLHVVQPEGPSFHISDLNCVSWQKWKLRVGFNYREGLTLYDIRYDGRPMFYRLSISEMTVPYGDPRSPFHRKQAFDLGDAGAGSTANNLALGCDCLGLIHYFSGWLNNDKGEPVESPNVICLHEQDGGIGWKHTNHRTSGVAITRARNLVLQSILTVGNYEYIFAWILWQNGNIELETRATGILSTSLIDAGKTSPWGNIVSPGVLAANHQHLFSLRIDPMLDGARNSVFQEDSIAIPQADDENPHGNAWRISKTPFEIAGHADAAPFSNRVFKIVNENIRNPVSGNPVGFKLVPQPCQLLLAGPNSVVRKRARFAEHHVWVTRYRRRGSLGRMANGRNQSLEEVDGLADYAARGENVRNEDIVIWHTFGMTHNPRVEDFPVMPVEVSTISLKPADFFTRNPALDVPQSTQATNRSVLAHCRTRL</sequence>
<protein>
    <submittedName>
        <fullName evidence="1">Uncharacterized protein</fullName>
    </submittedName>
</protein>
<comment type="caution">
    <text evidence="1">The sequence shown here is derived from an EMBL/GenBank/DDBJ whole genome shotgun (WGS) entry which is preliminary data.</text>
</comment>
<keyword evidence="2" id="KW-1185">Reference proteome</keyword>
<evidence type="ECO:0000313" key="1">
    <source>
        <dbReference type="EMBL" id="KAJ3546099.1"/>
    </source>
</evidence>
<name>A0ACC1STJ4_9HYPO</name>
<reference evidence="1" key="1">
    <citation type="submission" date="2022-08" db="EMBL/GenBank/DDBJ databases">
        <title>Genome Sequence of Fusarium decemcellulare.</title>
        <authorList>
            <person name="Buettner E."/>
        </authorList>
    </citation>
    <scope>NUCLEOTIDE SEQUENCE</scope>
    <source>
        <strain evidence="1">Babe19</strain>
    </source>
</reference>
<gene>
    <name evidence="1" type="ORF">NM208_g2167</name>
</gene>
<proteinExistence type="predicted"/>
<evidence type="ECO:0000313" key="2">
    <source>
        <dbReference type="Proteomes" id="UP001148629"/>
    </source>
</evidence>